<dbReference type="RefSeq" id="WP_094582480.1">
    <property type="nucleotide sequence ID" value="NZ_NHPB01000010.1"/>
</dbReference>
<comment type="caution">
    <text evidence="1">The sequence shown here is derived from an EMBL/GenBank/DDBJ whole genome shotgun (WGS) entry which is preliminary data.</text>
</comment>
<sequence length="104" mass="11376">MTTAQRSRPWYCRDDVVDEYKSTINDDGTPLPMLKKLKLLKATVVNVGALAFSTYAISQGGDATLIAASALAFLATFNGVELGEYLSLLQAAREVQMETRNDED</sequence>
<protein>
    <submittedName>
        <fullName evidence="1">Uncharacterized protein</fullName>
    </submittedName>
</protein>
<dbReference type="EMBL" id="NHPB01000010">
    <property type="protein sequence ID" value="OYR72723.1"/>
    <property type="molecule type" value="Genomic_DNA"/>
</dbReference>
<dbReference type="AlphaFoldDB" id="A0A256JVS5"/>
<gene>
    <name evidence="1" type="ORF">DJ78_02055</name>
</gene>
<accession>A0A256JVS5</accession>
<proteinExistence type="predicted"/>
<evidence type="ECO:0000313" key="1">
    <source>
        <dbReference type="EMBL" id="OYR72723.1"/>
    </source>
</evidence>
<dbReference type="Proteomes" id="UP000216758">
    <property type="component" value="Unassembled WGS sequence"/>
</dbReference>
<reference evidence="1 2" key="1">
    <citation type="journal article" date="2014" name="Front. Microbiol.">
        <title>Population and genomic analysis of the genus Halorubrum.</title>
        <authorList>
            <person name="Fullmer M.S."/>
            <person name="Soucy S.M."/>
            <person name="Swithers K.S."/>
            <person name="Makkay A.M."/>
            <person name="Wheeler R."/>
            <person name="Ventosa A."/>
            <person name="Gogarten J.P."/>
            <person name="Papke R.T."/>
        </authorList>
    </citation>
    <scope>NUCLEOTIDE SEQUENCE [LARGE SCALE GENOMIC DNA]</scope>
    <source>
        <strain evidence="1 2">G37</strain>
    </source>
</reference>
<organism evidence="1 2">
    <name type="scientific">Halorubrum ezzemoulense</name>
    <name type="common">Halorubrum chaoviator</name>
    <dbReference type="NCBI Taxonomy" id="337243"/>
    <lineage>
        <taxon>Archaea</taxon>
        <taxon>Methanobacteriati</taxon>
        <taxon>Methanobacteriota</taxon>
        <taxon>Stenosarchaea group</taxon>
        <taxon>Halobacteria</taxon>
        <taxon>Halobacteriales</taxon>
        <taxon>Haloferacaceae</taxon>
        <taxon>Halorubrum</taxon>
    </lineage>
</organism>
<dbReference type="OrthoDB" id="323270at2157"/>
<name>A0A256JVS5_HALEZ</name>
<evidence type="ECO:0000313" key="2">
    <source>
        <dbReference type="Proteomes" id="UP000216758"/>
    </source>
</evidence>